<evidence type="ECO:0000256" key="4">
    <source>
        <dbReference type="ARBA" id="ARBA00022475"/>
    </source>
</evidence>
<feature type="coiled-coil region" evidence="11">
    <location>
        <begin position="465"/>
        <end position="509"/>
    </location>
</feature>
<feature type="domain" description="HAMP" evidence="16">
    <location>
        <begin position="380"/>
        <end position="432"/>
    </location>
</feature>
<dbReference type="PANTHER" id="PTHR43065">
    <property type="entry name" value="SENSOR HISTIDINE KINASE"/>
    <property type="match status" value="1"/>
</dbReference>
<dbReference type="InterPro" id="IPR001610">
    <property type="entry name" value="PAC"/>
</dbReference>
<dbReference type="InterPro" id="IPR033479">
    <property type="entry name" value="dCache_1"/>
</dbReference>
<dbReference type="InterPro" id="IPR005467">
    <property type="entry name" value="His_kinase_dom"/>
</dbReference>
<dbReference type="InterPro" id="IPR013655">
    <property type="entry name" value="PAS_fold_3"/>
</dbReference>
<dbReference type="KEGG" id="mhor:MSHOH_1544"/>
<dbReference type="CDD" id="cd12911">
    <property type="entry name" value="HK_sensor"/>
    <property type="match status" value="1"/>
</dbReference>
<dbReference type="SMART" id="SM00304">
    <property type="entry name" value="HAMP"/>
    <property type="match status" value="1"/>
</dbReference>
<dbReference type="PANTHER" id="PTHR43065:SF23">
    <property type="entry name" value="SENSOR HISTIDINE KINASE PDTAS"/>
    <property type="match status" value="1"/>
</dbReference>
<dbReference type="PROSITE" id="PS50109">
    <property type="entry name" value="HIS_KIN"/>
    <property type="match status" value="1"/>
</dbReference>
<evidence type="ECO:0000259" key="16">
    <source>
        <dbReference type="PROSITE" id="PS50885"/>
    </source>
</evidence>
<dbReference type="SMART" id="SM00086">
    <property type="entry name" value="PAC"/>
    <property type="match status" value="1"/>
</dbReference>
<dbReference type="HOGENOM" id="CLU_013348_0_0_2"/>
<evidence type="ECO:0000256" key="6">
    <source>
        <dbReference type="ARBA" id="ARBA00022679"/>
    </source>
</evidence>
<dbReference type="Pfam" id="PF18947">
    <property type="entry name" value="HAMP_2"/>
    <property type="match status" value="1"/>
</dbReference>
<evidence type="ECO:0000259" key="14">
    <source>
        <dbReference type="PROSITE" id="PS50112"/>
    </source>
</evidence>
<accession>A0A0E3SD81</accession>
<dbReference type="NCBIfam" id="TIGR00229">
    <property type="entry name" value="sensory_box"/>
    <property type="match status" value="1"/>
</dbReference>
<keyword evidence="18" id="KW-1185">Reference proteome</keyword>
<protein>
    <recommendedName>
        <fullName evidence="3">histidine kinase</fullName>
        <ecNumber evidence="3">2.7.13.3</ecNumber>
    </recommendedName>
</protein>
<evidence type="ECO:0000256" key="1">
    <source>
        <dbReference type="ARBA" id="ARBA00000085"/>
    </source>
</evidence>
<dbReference type="InterPro" id="IPR011495">
    <property type="entry name" value="Sig_transdc_His_kin_sub2_dim/P"/>
</dbReference>
<dbReference type="RefSeq" id="WP_048138818.1">
    <property type="nucleotide sequence ID" value="NZ_CP009516.1"/>
</dbReference>
<dbReference type="Pfam" id="PF02518">
    <property type="entry name" value="HATPase_c"/>
    <property type="match status" value="1"/>
</dbReference>
<dbReference type="SUPFAM" id="SSF55874">
    <property type="entry name" value="ATPase domain of HSP90 chaperone/DNA topoisomerase II/histidine kinase"/>
    <property type="match status" value="1"/>
</dbReference>
<name>A0A0E3SD81_9EURY</name>
<evidence type="ECO:0000256" key="2">
    <source>
        <dbReference type="ARBA" id="ARBA00004651"/>
    </source>
</evidence>
<evidence type="ECO:0000259" key="13">
    <source>
        <dbReference type="PROSITE" id="PS50109"/>
    </source>
</evidence>
<dbReference type="Proteomes" id="UP000033101">
    <property type="component" value="Chromosome"/>
</dbReference>
<evidence type="ECO:0000313" key="17">
    <source>
        <dbReference type="EMBL" id="AKB78027.1"/>
    </source>
</evidence>
<dbReference type="InterPro" id="IPR003660">
    <property type="entry name" value="HAMP_dom"/>
</dbReference>
<comment type="subcellular location">
    <subcellularLocation>
        <location evidence="2">Cell membrane</location>
        <topology evidence="2">Multi-pass membrane protein</topology>
    </subcellularLocation>
</comment>
<dbReference type="CDD" id="cd00130">
    <property type="entry name" value="PAS"/>
    <property type="match status" value="1"/>
</dbReference>
<dbReference type="Pfam" id="PF02743">
    <property type="entry name" value="dCache_1"/>
    <property type="match status" value="1"/>
</dbReference>
<dbReference type="InterPro" id="IPR036890">
    <property type="entry name" value="HATPase_C_sf"/>
</dbReference>
<dbReference type="PROSITE" id="PS50112">
    <property type="entry name" value="PAS"/>
    <property type="match status" value="1"/>
</dbReference>
<dbReference type="EC" id="2.7.13.3" evidence="3"/>
<evidence type="ECO:0000256" key="11">
    <source>
        <dbReference type="SAM" id="Coils"/>
    </source>
</evidence>
<dbReference type="GO" id="GO:0004673">
    <property type="term" value="F:protein histidine kinase activity"/>
    <property type="evidence" value="ECO:0007669"/>
    <property type="project" value="UniProtKB-EC"/>
</dbReference>
<evidence type="ECO:0000256" key="7">
    <source>
        <dbReference type="ARBA" id="ARBA00022692"/>
    </source>
</evidence>
<dbReference type="GeneID" id="24830750"/>
<evidence type="ECO:0000256" key="5">
    <source>
        <dbReference type="ARBA" id="ARBA00022553"/>
    </source>
</evidence>
<dbReference type="Gene3D" id="3.30.450.20">
    <property type="entry name" value="PAS domain"/>
    <property type="match status" value="3"/>
</dbReference>
<feature type="transmembrane region" description="Helical" evidence="12">
    <location>
        <begin position="12"/>
        <end position="31"/>
    </location>
</feature>
<dbReference type="InterPro" id="IPR000700">
    <property type="entry name" value="PAS-assoc_C"/>
</dbReference>
<dbReference type="Gene3D" id="3.30.565.10">
    <property type="entry name" value="Histidine kinase-like ATPase, C-terminal domain"/>
    <property type="match status" value="1"/>
</dbReference>
<dbReference type="AlphaFoldDB" id="A0A0E3SD81"/>
<dbReference type="InterPro" id="IPR003594">
    <property type="entry name" value="HATPase_dom"/>
</dbReference>
<keyword evidence="6" id="KW-0808">Transferase</keyword>
<evidence type="ECO:0000259" key="15">
    <source>
        <dbReference type="PROSITE" id="PS50113"/>
    </source>
</evidence>
<dbReference type="Pfam" id="PF08447">
    <property type="entry name" value="PAS_3"/>
    <property type="match status" value="1"/>
</dbReference>
<dbReference type="SUPFAM" id="SSF55785">
    <property type="entry name" value="PYP-like sensor domain (PAS domain)"/>
    <property type="match status" value="1"/>
</dbReference>
<dbReference type="SMART" id="SM00387">
    <property type="entry name" value="HATPase_c"/>
    <property type="match status" value="1"/>
</dbReference>
<keyword evidence="10 12" id="KW-0472">Membrane</keyword>
<keyword evidence="8 17" id="KW-0418">Kinase</keyword>
<keyword evidence="7 12" id="KW-0812">Transmembrane</keyword>
<dbReference type="OrthoDB" id="8127at2157"/>
<evidence type="ECO:0000256" key="12">
    <source>
        <dbReference type="SAM" id="Phobius"/>
    </source>
</evidence>
<dbReference type="Pfam" id="PF07568">
    <property type="entry name" value="HisKA_2"/>
    <property type="match status" value="1"/>
</dbReference>
<keyword evidence="9 12" id="KW-1133">Transmembrane helix</keyword>
<dbReference type="GO" id="GO:0007165">
    <property type="term" value="P:signal transduction"/>
    <property type="evidence" value="ECO:0007669"/>
    <property type="project" value="InterPro"/>
</dbReference>
<comment type="catalytic activity">
    <reaction evidence="1">
        <text>ATP + protein L-histidine = ADP + protein N-phospho-L-histidine.</text>
        <dbReference type="EC" id="2.7.13.3"/>
    </reaction>
</comment>
<feature type="domain" description="PAC" evidence="15">
    <location>
        <begin position="576"/>
        <end position="627"/>
    </location>
</feature>
<dbReference type="EMBL" id="CP009516">
    <property type="protein sequence ID" value="AKB78027.1"/>
    <property type="molecule type" value="Genomic_DNA"/>
</dbReference>
<dbReference type="PATRIC" id="fig|1434110.4.peg.1935"/>
<evidence type="ECO:0000256" key="9">
    <source>
        <dbReference type="ARBA" id="ARBA00022989"/>
    </source>
</evidence>
<keyword evidence="11" id="KW-0175">Coiled coil</keyword>
<proteinExistence type="predicted"/>
<dbReference type="GO" id="GO:0005886">
    <property type="term" value="C:plasma membrane"/>
    <property type="evidence" value="ECO:0007669"/>
    <property type="project" value="UniProtKB-SubCell"/>
</dbReference>
<reference evidence="17 18" key="1">
    <citation type="submission" date="2014-07" db="EMBL/GenBank/DDBJ databases">
        <title>Methanogenic archaea and the global carbon cycle.</title>
        <authorList>
            <person name="Henriksen J.R."/>
            <person name="Luke J."/>
            <person name="Reinhart S."/>
            <person name="Benedict M.N."/>
            <person name="Youngblut N.D."/>
            <person name="Metcalf M.E."/>
            <person name="Whitaker R.J."/>
            <person name="Metcalf W.W."/>
        </authorList>
    </citation>
    <scope>NUCLEOTIDE SEQUENCE [LARGE SCALE GENOMIC DNA]</scope>
    <source>
        <strain evidence="17 18">HB-1</strain>
    </source>
</reference>
<feature type="domain" description="Histidine kinase" evidence="13">
    <location>
        <begin position="635"/>
        <end position="830"/>
    </location>
</feature>
<dbReference type="PROSITE" id="PS50113">
    <property type="entry name" value="PAC"/>
    <property type="match status" value="1"/>
</dbReference>
<dbReference type="InterPro" id="IPR035965">
    <property type="entry name" value="PAS-like_dom_sf"/>
</dbReference>
<gene>
    <name evidence="17" type="ORF">MSHOH_1544</name>
</gene>
<keyword evidence="4" id="KW-1003">Cell membrane</keyword>
<evidence type="ECO:0000256" key="3">
    <source>
        <dbReference type="ARBA" id="ARBA00012438"/>
    </source>
</evidence>
<dbReference type="Gene3D" id="1.20.120.1530">
    <property type="match status" value="1"/>
</dbReference>
<feature type="domain" description="PAS" evidence="14">
    <location>
        <begin position="499"/>
        <end position="572"/>
    </location>
</feature>
<keyword evidence="5" id="KW-0597">Phosphoprotein</keyword>
<evidence type="ECO:0000256" key="10">
    <source>
        <dbReference type="ARBA" id="ARBA00023136"/>
    </source>
</evidence>
<sequence>MLRDTPLRTKMIVYTVLGVFLILTASTAVIISTVTTQEEKLAYQQSVEMASNYANQFDADMKANLAIARTISTTMESYESADRDEALLILENVLRENPHLLGTYVAFEPDAFDGKDIEYVNAPAHDETGRFVPYWNKMNGTASVAPLLHYDTSDYYQLPKATREDLLTEPYFYEGVFMVSYVSPIIKDGEFVGIGGVDVSLDYVDEVVSEVRTFDTGYAFMVSNTGVLLSHPTHKDWIGKKNLSGFGGEELGKASLDIKNGVSGHLETTDPTTGKTVILFYEPVETGDFSFVLVVPKEEMLAGVTDLRDRLLIISAISILFMAALAYMIARSVTKPINRIVKDFKSIAEDAVKGELGVRADTNVEIDFREIPKGLNEILNAVVIPIRETMRVTNALAKGELKERVKVDVQGEFRELEDTLDKFSETINMIIDDSNAVLIAFQHNNFKRPIRVQGQGDFKLLTDGIEETRLVLDRVTTQRREAERALIEYARKLENSNKLKEELERIINSSPVIVFLWKYEEGWPIEFVSENVTRLGYEVEDFTSRGMLYGDIVYPEDLEKVEFELARNVESGSEDYSSEYRILTRSGEVRWVDERTFIQRDEKGGVHLRGIILDITEHKKAEEALLQMEEIRKKEIHHRIKNNLQVISTLLYLESGNFNDEKVIEAFRDSQHRVKSMALVHEKLYQSEDMISVDFADYIQNLANYLFGAYSVGDRNISLKLDVDNVFLGMDTAVPLGIIINELVSNALKHAFSERESGEICICLKKEENGNCFSLIVRDNGRGFPEEIDFRETDSLGLQLVITLVDQIEGSVELGTDEGTEFRIRFRELRYRQKI</sequence>
<organism evidence="17 18">
    <name type="scientific">Methanosarcina horonobensis HB-1 = JCM 15518</name>
    <dbReference type="NCBI Taxonomy" id="1434110"/>
    <lineage>
        <taxon>Archaea</taxon>
        <taxon>Methanobacteriati</taxon>
        <taxon>Methanobacteriota</taxon>
        <taxon>Stenosarchaea group</taxon>
        <taxon>Methanomicrobia</taxon>
        <taxon>Methanosarcinales</taxon>
        <taxon>Methanosarcinaceae</taxon>
        <taxon>Methanosarcina</taxon>
    </lineage>
</organism>
<dbReference type="PROSITE" id="PS50885">
    <property type="entry name" value="HAMP"/>
    <property type="match status" value="1"/>
</dbReference>
<dbReference type="CDD" id="cd12913">
    <property type="entry name" value="PDC1_MCP_like"/>
    <property type="match status" value="1"/>
</dbReference>
<dbReference type="CDD" id="cd06225">
    <property type="entry name" value="HAMP"/>
    <property type="match status" value="1"/>
</dbReference>
<evidence type="ECO:0000256" key="8">
    <source>
        <dbReference type="ARBA" id="ARBA00022777"/>
    </source>
</evidence>
<evidence type="ECO:0000313" key="18">
    <source>
        <dbReference type="Proteomes" id="UP000033101"/>
    </source>
</evidence>
<dbReference type="STRING" id="1434110.MSHOH_1544"/>
<dbReference type="InterPro" id="IPR000014">
    <property type="entry name" value="PAS"/>
</dbReference>